<comment type="catalytic activity">
    <reaction evidence="7">
        <text>a 2'-deoxyadenosine in DNA + S-adenosyl-L-methionine = an N(6)-methyl-2'-deoxyadenosine in DNA + S-adenosyl-L-homocysteine + H(+)</text>
        <dbReference type="Rhea" id="RHEA:15197"/>
        <dbReference type="Rhea" id="RHEA-COMP:12418"/>
        <dbReference type="Rhea" id="RHEA-COMP:12419"/>
        <dbReference type="ChEBI" id="CHEBI:15378"/>
        <dbReference type="ChEBI" id="CHEBI:57856"/>
        <dbReference type="ChEBI" id="CHEBI:59789"/>
        <dbReference type="ChEBI" id="CHEBI:90615"/>
        <dbReference type="ChEBI" id="CHEBI:90616"/>
        <dbReference type="EC" id="2.1.1.72"/>
    </reaction>
</comment>
<dbReference type="Gene3D" id="1.20.1260.30">
    <property type="match status" value="1"/>
</dbReference>
<dbReference type="InterPro" id="IPR038333">
    <property type="entry name" value="T1MK-like_N_sf"/>
</dbReference>
<sequence>MAVNNIIKRIQNIMRQDAGINGDAQRIEQMTWMFFLKVYDTQEETWEYKDENYKSIIPEELRWRNWAIDKKDGEALTGEALLSFVNEKLFPTLKNLPIDANTPRAKSIVQETFADLNQYMKNGTLLRQVVNIVNEIEFDDADDRHTFGDIYEGILKDLQSAGNAGEFYTPRALTDFIVMMLDPKLGETFGDFTSGTGGFLTSALKYMGRNIGSAADGEKLQNAVVGQEWKPLPYLLSITNLLLHDIEAPNITNCDSLGTNVTDFKESDKVDVIGMNPPYGGSTEDSVKSNFPVQYRSSETADLFIALIMYRLKAGGRCGVIIPDGFLFGTDGAKLALKENLLRKFNLHTIIRLPGSIFSPYTSIATNILFFNNEEAEGCEEGFKTKETWFYRLDMPEGYKHFSKTKPMKVEHTLPIQEWWKDRKEIINDEVGEKSRVFTAQQLIDLDCNFDQCKFPKEEEEILPPAELLKQYFEKRAALDHEIDKTLSEIQKILGIDIKSCN</sequence>
<dbReference type="SUPFAM" id="SSF53335">
    <property type="entry name" value="S-adenosyl-L-methionine-dependent methyltransferases"/>
    <property type="match status" value="1"/>
</dbReference>
<dbReference type="PANTHER" id="PTHR42933">
    <property type="entry name" value="SLR6095 PROTEIN"/>
    <property type="match status" value="1"/>
</dbReference>
<dbReference type="Pfam" id="PF02384">
    <property type="entry name" value="N6_Mtase"/>
    <property type="match status" value="1"/>
</dbReference>
<dbReference type="EMBL" id="JNHI01000006">
    <property type="protein sequence ID" value="KDS31989.1"/>
    <property type="molecule type" value="Genomic_DNA"/>
</dbReference>
<dbReference type="Proteomes" id="UP000028134">
    <property type="component" value="Unassembled WGS sequence"/>
</dbReference>
<comment type="caution">
    <text evidence="10">The sequence shown here is derived from an EMBL/GenBank/DDBJ whole genome shotgun (WGS) entry which is preliminary data.</text>
</comment>
<protein>
    <recommendedName>
        <fullName evidence="2">site-specific DNA-methyltransferase (adenine-specific)</fullName>
        <ecNumber evidence="2">2.1.1.72</ecNumber>
    </recommendedName>
</protein>
<evidence type="ECO:0000256" key="2">
    <source>
        <dbReference type="ARBA" id="ARBA00011900"/>
    </source>
</evidence>
<keyword evidence="4" id="KW-0808">Transferase</keyword>
<keyword evidence="3 10" id="KW-0489">Methyltransferase</keyword>
<dbReference type="GO" id="GO:0008170">
    <property type="term" value="F:N-methyltransferase activity"/>
    <property type="evidence" value="ECO:0007669"/>
    <property type="project" value="InterPro"/>
</dbReference>
<evidence type="ECO:0000256" key="6">
    <source>
        <dbReference type="ARBA" id="ARBA00022747"/>
    </source>
</evidence>
<dbReference type="InterPro" id="IPR051537">
    <property type="entry name" value="DNA_Adenine_Mtase"/>
</dbReference>
<evidence type="ECO:0000256" key="1">
    <source>
        <dbReference type="ARBA" id="ARBA00006594"/>
    </source>
</evidence>
<dbReference type="GO" id="GO:0003677">
    <property type="term" value="F:DNA binding"/>
    <property type="evidence" value="ECO:0007669"/>
    <property type="project" value="InterPro"/>
</dbReference>
<dbReference type="PATRIC" id="fig|1339350.3.peg.1400"/>
<dbReference type="EC" id="2.1.1.72" evidence="2"/>
<evidence type="ECO:0000256" key="7">
    <source>
        <dbReference type="ARBA" id="ARBA00047942"/>
    </source>
</evidence>
<evidence type="ECO:0000256" key="3">
    <source>
        <dbReference type="ARBA" id="ARBA00022603"/>
    </source>
</evidence>
<gene>
    <name evidence="10" type="ORF">M097_1457</name>
</gene>
<evidence type="ECO:0000313" key="11">
    <source>
        <dbReference type="Proteomes" id="UP000028134"/>
    </source>
</evidence>
<name>A0A078R8X8_PHOVU</name>
<accession>A0A078R8X8</accession>
<dbReference type="GO" id="GO:0009307">
    <property type="term" value="P:DNA restriction-modification system"/>
    <property type="evidence" value="ECO:0007669"/>
    <property type="project" value="UniProtKB-KW"/>
</dbReference>
<evidence type="ECO:0000256" key="5">
    <source>
        <dbReference type="ARBA" id="ARBA00022691"/>
    </source>
</evidence>
<dbReference type="Gene3D" id="3.40.50.150">
    <property type="entry name" value="Vaccinia Virus protein VP39"/>
    <property type="match status" value="1"/>
</dbReference>
<dbReference type="GO" id="GO:0009007">
    <property type="term" value="F:site-specific DNA-methyltransferase (adenine-specific) activity"/>
    <property type="evidence" value="ECO:0007669"/>
    <property type="project" value="UniProtKB-EC"/>
</dbReference>
<evidence type="ECO:0000259" key="8">
    <source>
        <dbReference type="Pfam" id="PF02384"/>
    </source>
</evidence>
<feature type="domain" description="DNA methylase adenine-specific" evidence="8">
    <location>
        <begin position="143"/>
        <end position="451"/>
    </location>
</feature>
<dbReference type="Pfam" id="PF12161">
    <property type="entry name" value="HsdM_N"/>
    <property type="match status" value="1"/>
</dbReference>
<reference evidence="10 11" key="1">
    <citation type="submission" date="2014-04" db="EMBL/GenBank/DDBJ databases">
        <authorList>
            <person name="Sears C."/>
            <person name="Carroll K."/>
            <person name="Sack B.R."/>
            <person name="Qadri F."/>
            <person name="Myers L.L."/>
            <person name="Chung G.-T."/>
            <person name="Escheverria P."/>
            <person name="Fraser C.M."/>
            <person name="Sadzewicz L."/>
            <person name="Shefchek K.A."/>
            <person name="Tallon L."/>
            <person name="Das S.P."/>
            <person name="Daugherty S."/>
            <person name="Mongodin E.F."/>
        </authorList>
    </citation>
    <scope>NUCLEOTIDE SEQUENCE [LARGE SCALE GENOMIC DNA]</scope>
    <source>
        <strain evidence="11">3775 SL(B) 10 (iv)</strain>
    </source>
</reference>
<dbReference type="InterPro" id="IPR003356">
    <property type="entry name" value="DNA_methylase_A-5"/>
</dbReference>
<dbReference type="AlphaFoldDB" id="A0A078R8X8"/>
<keyword evidence="5" id="KW-0949">S-adenosyl-L-methionine</keyword>
<dbReference type="InterPro" id="IPR022749">
    <property type="entry name" value="D12N6_MeTrfase_N"/>
</dbReference>
<dbReference type="InterPro" id="IPR029063">
    <property type="entry name" value="SAM-dependent_MTases_sf"/>
</dbReference>
<dbReference type="PANTHER" id="PTHR42933:SF4">
    <property type="entry name" value="TYPE I RESTRICTION ENZYME ECOKI METHYLASE SUBUNIT"/>
    <property type="match status" value="1"/>
</dbReference>
<dbReference type="PRINTS" id="PR00507">
    <property type="entry name" value="N12N6MTFRASE"/>
</dbReference>
<evidence type="ECO:0000259" key="9">
    <source>
        <dbReference type="Pfam" id="PF12161"/>
    </source>
</evidence>
<evidence type="ECO:0000313" key="10">
    <source>
        <dbReference type="EMBL" id="KDS31989.1"/>
    </source>
</evidence>
<dbReference type="RefSeq" id="WP_032945160.1">
    <property type="nucleotide sequence ID" value="NZ_JNHI01000006.1"/>
</dbReference>
<keyword evidence="6" id="KW-0680">Restriction system</keyword>
<proteinExistence type="inferred from homology"/>
<evidence type="ECO:0000256" key="4">
    <source>
        <dbReference type="ARBA" id="ARBA00022679"/>
    </source>
</evidence>
<dbReference type="GO" id="GO:0032259">
    <property type="term" value="P:methylation"/>
    <property type="evidence" value="ECO:0007669"/>
    <property type="project" value="UniProtKB-KW"/>
</dbReference>
<comment type="similarity">
    <text evidence="1">Belongs to the N(4)/N(6)-methyltransferase family.</text>
</comment>
<organism evidence="10 11">
    <name type="scientific">Phocaeicola vulgatus str. 3775 SL</name>
    <name type="common">B</name>
    <name type="synonym">iv</name>
    <dbReference type="NCBI Taxonomy" id="1339350"/>
    <lineage>
        <taxon>Bacteria</taxon>
        <taxon>Pseudomonadati</taxon>
        <taxon>Bacteroidota</taxon>
        <taxon>Bacteroidia</taxon>
        <taxon>Bacteroidales</taxon>
        <taxon>Bacteroidaceae</taxon>
        <taxon>Phocaeicola</taxon>
    </lineage>
</organism>
<feature type="domain" description="N6 adenine-specific DNA methyltransferase N-terminal" evidence="9">
    <location>
        <begin position="4"/>
        <end position="132"/>
    </location>
</feature>